<proteinExistence type="predicted"/>
<dbReference type="EMBL" id="MK174290">
    <property type="protein sequence ID" value="QBZ81054.1"/>
    <property type="molecule type" value="Genomic_DNA"/>
</dbReference>
<keyword evidence="1" id="KW-0472">Membrane</keyword>
<sequence>MPSIFLAFCHWRQKIGLLGSACQRASTAFLFILANTRAANRLRRKDSFLFFSWRCDRLQNPVGRGQSSAGNYAFIFGFVVAHLFFVVFVGPPI</sequence>
<dbReference type="Proteomes" id="UP001237152">
    <property type="component" value="Segment"/>
</dbReference>
<reference evidence="2" key="1">
    <citation type="journal article" date="2019" name="Front. Microbiol.">
        <title>Pandoravirus Celtis Illustrates the Microevolution Processes at Work in the Giant Pandoraviridae Genomes.</title>
        <authorList>
            <person name="Legendre M."/>
            <person name="Alempic J.M."/>
            <person name="Philippe N."/>
            <person name="Lartigue A."/>
            <person name="Jeudy S."/>
            <person name="Poirot O."/>
            <person name="Ta N.T."/>
            <person name="Nin S."/>
            <person name="Coute Y."/>
            <person name="Abergel C."/>
            <person name="Claverie J.M."/>
        </authorList>
    </citation>
    <scope>NUCLEOTIDE SEQUENCE</scope>
</reference>
<keyword evidence="1" id="KW-1133">Transmembrane helix</keyword>
<gene>
    <name evidence="2" type="ORF">pclt_cds_459</name>
</gene>
<protein>
    <submittedName>
        <fullName evidence="2">Uncharacterized protein</fullName>
    </submittedName>
</protein>
<evidence type="ECO:0000313" key="3">
    <source>
        <dbReference type="Proteomes" id="UP001237152"/>
    </source>
</evidence>
<evidence type="ECO:0000313" key="2">
    <source>
        <dbReference type="EMBL" id="QBZ81054.1"/>
    </source>
</evidence>
<accession>A0A4D6EH82</accession>
<feature type="transmembrane region" description="Helical" evidence="1">
    <location>
        <begin position="72"/>
        <end position="90"/>
    </location>
</feature>
<evidence type="ECO:0000256" key="1">
    <source>
        <dbReference type="SAM" id="Phobius"/>
    </source>
</evidence>
<feature type="transmembrane region" description="Helical" evidence="1">
    <location>
        <begin position="15"/>
        <end position="34"/>
    </location>
</feature>
<organism evidence="2 3">
    <name type="scientific">Pandoravirus celtis</name>
    <dbReference type="NCBI Taxonomy" id="2568002"/>
    <lineage>
        <taxon>Viruses</taxon>
        <taxon>Pandoravirus</taxon>
    </lineage>
</organism>
<keyword evidence="1" id="KW-0812">Transmembrane</keyword>
<name>A0A4D6EH82_9VIRU</name>